<comment type="similarity">
    <text evidence="2 15 16">Belongs to the ATPase B chain family.</text>
</comment>
<keyword evidence="10 15" id="KW-0472">Membrane</keyword>
<evidence type="ECO:0000256" key="16">
    <source>
        <dbReference type="RuleBase" id="RU003848"/>
    </source>
</evidence>
<keyword evidence="7 15" id="KW-0375">Hydrogen ion transport</keyword>
<evidence type="ECO:0000256" key="11">
    <source>
        <dbReference type="ARBA" id="ARBA00023310"/>
    </source>
</evidence>
<dbReference type="InterPro" id="IPR002146">
    <property type="entry name" value="ATP_synth_b/b'su_bac/chlpt"/>
</dbReference>
<evidence type="ECO:0000256" key="1">
    <source>
        <dbReference type="ARBA" id="ARBA00004377"/>
    </source>
</evidence>
<reference evidence="17" key="1">
    <citation type="submission" date="2022-05" db="EMBL/GenBank/DDBJ databases">
        <authorList>
            <person name="Pankratov T."/>
        </authorList>
    </citation>
    <scope>NUCLEOTIDE SEQUENCE</scope>
    <source>
        <strain evidence="17">BP6-180914</strain>
    </source>
</reference>
<comment type="caution">
    <text evidence="17">The sequence shown here is derived from an EMBL/GenBank/DDBJ whole genome shotgun (WGS) entry which is preliminary data.</text>
</comment>
<dbReference type="PANTHER" id="PTHR33445:SF1">
    <property type="entry name" value="ATP SYNTHASE SUBUNIT B"/>
    <property type="match status" value="1"/>
</dbReference>
<dbReference type="GO" id="GO:0005886">
    <property type="term" value="C:plasma membrane"/>
    <property type="evidence" value="ECO:0007669"/>
    <property type="project" value="UniProtKB-SubCell"/>
</dbReference>
<accession>A0AA41YS29</accession>
<organism evidence="17 18">
    <name type="scientific">Lichenifustis flavocetrariae</name>
    <dbReference type="NCBI Taxonomy" id="2949735"/>
    <lineage>
        <taxon>Bacteria</taxon>
        <taxon>Pseudomonadati</taxon>
        <taxon>Pseudomonadota</taxon>
        <taxon>Alphaproteobacteria</taxon>
        <taxon>Hyphomicrobiales</taxon>
        <taxon>Lichenihabitantaceae</taxon>
        <taxon>Lichenifustis</taxon>
    </lineage>
</organism>
<dbReference type="PANTHER" id="PTHR33445">
    <property type="entry name" value="ATP SYNTHASE SUBUNIT B', CHLOROPLASTIC"/>
    <property type="match status" value="1"/>
</dbReference>
<evidence type="ECO:0000256" key="8">
    <source>
        <dbReference type="ARBA" id="ARBA00022989"/>
    </source>
</evidence>
<dbReference type="AlphaFoldDB" id="A0AA41YS29"/>
<evidence type="ECO:0000256" key="10">
    <source>
        <dbReference type="ARBA" id="ARBA00023136"/>
    </source>
</evidence>
<keyword evidence="5 15" id="KW-0138">CF(0)</keyword>
<evidence type="ECO:0000256" key="13">
    <source>
        <dbReference type="ARBA" id="ARBA00025614"/>
    </source>
</evidence>
<evidence type="ECO:0000256" key="2">
    <source>
        <dbReference type="ARBA" id="ARBA00005513"/>
    </source>
</evidence>
<proteinExistence type="inferred from homology"/>
<evidence type="ECO:0000256" key="12">
    <source>
        <dbReference type="ARBA" id="ARBA00025198"/>
    </source>
</evidence>
<comment type="function">
    <text evidence="12 15">F(1)F(0) ATP synthase produces ATP from ADP in the presence of a proton or sodium gradient. F-type ATPases consist of two structural domains, F(1) containing the extramembraneous catalytic core and F(0) containing the membrane proton channel, linked together by a central stalk and a peripheral stalk. During catalysis, ATP synthesis in the catalytic domain of F(1) is coupled via a rotary mechanism of the central stalk subunits to proton translocation.</text>
</comment>
<dbReference type="GO" id="GO:0046933">
    <property type="term" value="F:proton-transporting ATP synthase activity, rotational mechanism"/>
    <property type="evidence" value="ECO:0007669"/>
    <property type="project" value="UniProtKB-UniRule"/>
</dbReference>
<comment type="subunit">
    <text evidence="14 15">F-type ATPases have 2 components, F(1) - the catalytic core - and F(0) - the membrane proton channel. F(1) has five subunits: alpha(3), beta(3), gamma(1), delta(1), epsilon(1). F(0) has three main subunits: a(1), b(2) and c(10-14). The alpha and beta chains form an alternating ring which encloses part of the gamma chain. F(1) is attached to F(0) by a central stalk formed by the gamma and epsilon chains, while a peripheral stalk is formed by the delta and b chains.</text>
</comment>
<keyword evidence="11 15" id="KW-0066">ATP synthesis</keyword>
<keyword evidence="9 15" id="KW-0406">Ion transport</keyword>
<dbReference type="EMBL" id="JAMOIM010000002">
    <property type="protein sequence ID" value="MCW6507149.1"/>
    <property type="molecule type" value="Genomic_DNA"/>
</dbReference>
<comment type="subcellular location">
    <subcellularLocation>
        <location evidence="1">Cell inner membrane</location>
        <topology evidence="1">Single-pass membrane protein</topology>
    </subcellularLocation>
    <subcellularLocation>
        <location evidence="15">Cell membrane</location>
        <topology evidence="15">Single-pass membrane protein</topology>
    </subcellularLocation>
</comment>
<dbReference type="HAMAP" id="MF_01398">
    <property type="entry name" value="ATP_synth_b_bprime"/>
    <property type="match status" value="1"/>
</dbReference>
<evidence type="ECO:0000256" key="15">
    <source>
        <dbReference type="HAMAP-Rule" id="MF_01398"/>
    </source>
</evidence>
<evidence type="ECO:0000313" key="18">
    <source>
        <dbReference type="Proteomes" id="UP001165667"/>
    </source>
</evidence>
<keyword evidence="4 15" id="KW-1003">Cell membrane</keyword>
<evidence type="ECO:0000256" key="4">
    <source>
        <dbReference type="ARBA" id="ARBA00022475"/>
    </source>
</evidence>
<comment type="function">
    <text evidence="13">Component of the F(0) channel, it forms part of the peripheral stalk, linking F(1) to F(0). The b'-subunit is a diverged and duplicated form of b found in plants and photosynthetic bacteria.</text>
</comment>
<evidence type="ECO:0000256" key="3">
    <source>
        <dbReference type="ARBA" id="ARBA00022448"/>
    </source>
</evidence>
<keyword evidence="3 15" id="KW-0813">Transport</keyword>
<dbReference type="InterPro" id="IPR050059">
    <property type="entry name" value="ATP_synthase_B_chain"/>
</dbReference>
<sequence>MASPQTAAESAVVKTELAGDATHQAGVFPPFDAHNFLPQIIWLVIIFGALYWLMSRVALPRVEGILEARRHRLAKDLDDAAKMQAQAKAAGEAYDKTLAEARARAQTMAQQTHDKLHAESETKRHALDAELNAKLASAERQIDDMRTRAMTNVASIAEDTAMVLVDHLTGRRPDRQSVSAAVAATSATSAVKAN</sequence>
<evidence type="ECO:0000256" key="7">
    <source>
        <dbReference type="ARBA" id="ARBA00022781"/>
    </source>
</evidence>
<name>A0AA41YS29_9HYPH</name>
<dbReference type="CDD" id="cd06503">
    <property type="entry name" value="ATP-synt_Fo_b"/>
    <property type="match status" value="1"/>
</dbReference>
<dbReference type="Proteomes" id="UP001165667">
    <property type="component" value="Unassembled WGS sequence"/>
</dbReference>
<evidence type="ECO:0000256" key="9">
    <source>
        <dbReference type="ARBA" id="ARBA00023065"/>
    </source>
</evidence>
<dbReference type="RefSeq" id="WP_282583519.1">
    <property type="nucleotide sequence ID" value="NZ_JAMOIM010000002.1"/>
</dbReference>
<evidence type="ECO:0000256" key="5">
    <source>
        <dbReference type="ARBA" id="ARBA00022547"/>
    </source>
</evidence>
<keyword evidence="8 15" id="KW-1133">Transmembrane helix</keyword>
<keyword evidence="18" id="KW-1185">Reference proteome</keyword>
<keyword evidence="6 15" id="KW-0812">Transmembrane</keyword>
<evidence type="ECO:0000256" key="6">
    <source>
        <dbReference type="ARBA" id="ARBA00022692"/>
    </source>
</evidence>
<protein>
    <recommendedName>
        <fullName evidence="15">ATP synthase subunit b</fullName>
    </recommendedName>
    <alternativeName>
        <fullName evidence="15">ATP synthase F(0) sector subunit b</fullName>
    </alternativeName>
    <alternativeName>
        <fullName evidence="15">ATPase subunit I</fullName>
    </alternativeName>
    <alternativeName>
        <fullName evidence="15">F-type ATPase subunit b</fullName>
        <shortName evidence="15">F-ATPase subunit b</shortName>
    </alternativeName>
</protein>
<evidence type="ECO:0000313" key="17">
    <source>
        <dbReference type="EMBL" id="MCW6507149.1"/>
    </source>
</evidence>
<dbReference type="Pfam" id="PF00430">
    <property type="entry name" value="ATP-synt_B"/>
    <property type="match status" value="1"/>
</dbReference>
<dbReference type="NCBIfam" id="NF006612">
    <property type="entry name" value="PRK09174.1"/>
    <property type="match status" value="1"/>
</dbReference>
<evidence type="ECO:0000256" key="14">
    <source>
        <dbReference type="ARBA" id="ARBA00025830"/>
    </source>
</evidence>
<dbReference type="GO" id="GO:0046961">
    <property type="term" value="F:proton-transporting ATPase activity, rotational mechanism"/>
    <property type="evidence" value="ECO:0007669"/>
    <property type="project" value="TreeGrafter"/>
</dbReference>
<feature type="transmembrane region" description="Helical" evidence="15">
    <location>
        <begin position="36"/>
        <end position="54"/>
    </location>
</feature>
<dbReference type="GO" id="GO:0045259">
    <property type="term" value="C:proton-transporting ATP synthase complex"/>
    <property type="evidence" value="ECO:0007669"/>
    <property type="project" value="UniProtKB-KW"/>
</dbReference>
<gene>
    <name evidence="15" type="primary">atpF</name>
    <name evidence="17" type="ORF">M8523_03845</name>
</gene>